<evidence type="ECO:0000256" key="2">
    <source>
        <dbReference type="ARBA" id="ARBA00008000"/>
    </source>
</evidence>
<dbReference type="GO" id="GO:0051536">
    <property type="term" value="F:iron-sulfur cluster binding"/>
    <property type="evidence" value="ECO:0007669"/>
    <property type="project" value="UniProtKB-KW"/>
</dbReference>
<keyword evidence="5" id="KW-0274">FAD</keyword>
<keyword evidence="3" id="KW-0285">Flavoprotein</keyword>
<dbReference type="InterPro" id="IPR009051">
    <property type="entry name" value="Helical_ferredxn"/>
</dbReference>
<dbReference type="PANTHER" id="PTHR11748">
    <property type="entry name" value="D-LACTATE DEHYDROGENASE"/>
    <property type="match status" value="1"/>
</dbReference>
<dbReference type="EC" id="1.1.2.4" evidence="10"/>
<dbReference type="GO" id="GO:0008720">
    <property type="term" value="F:D-lactate dehydrogenase (NAD+) activity"/>
    <property type="evidence" value="ECO:0007669"/>
    <property type="project" value="TreeGrafter"/>
</dbReference>
<evidence type="ECO:0000256" key="6">
    <source>
        <dbReference type="ARBA" id="ARBA00022946"/>
    </source>
</evidence>
<evidence type="ECO:0000259" key="13">
    <source>
        <dbReference type="PROSITE" id="PS51387"/>
    </source>
</evidence>
<dbReference type="Pfam" id="PF02754">
    <property type="entry name" value="CCG"/>
    <property type="match status" value="1"/>
</dbReference>
<dbReference type="PANTHER" id="PTHR11748:SF111">
    <property type="entry name" value="D-LACTATE DEHYDROGENASE, MITOCHONDRIAL-RELATED"/>
    <property type="match status" value="1"/>
</dbReference>
<dbReference type="GO" id="GO:0071949">
    <property type="term" value="F:FAD binding"/>
    <property type="evidence" value="ECO:0007669"/>
    <property type="project" value="InterPro"/>
</dbReference>
<dbReference type="Pfam" id="PF02913">
    <property type="entry name" value="FAD-oxidase_C"/>
    <property type="match status" value="1"/>
</dbReference>
<comment type="similarity">
    <text evidence="2">Belongs to the FAD-binding oxidoreductase/transferase type 4 family.</text>
</comment>
<accession>A0A9Q4C7G6</accession>
<feature type="domain" description="4Fe-4S ferredoxin-type" evidence="12">
    <location>
        <begin position="559"/>
        <end position="590"/>
    </location>
</feature>
<dbReference type="InterPro" id="IPR004017">
    <property type="entry name" value="Cys_rich_dom"/>
</dbReference>
<keyword evidence="8" id="KW-0408">Iron</keyword>
<dbReference type="Gene3D" id="3.30.465.10">
    <property type="match status" value="1"/>
</dbReference>
<dbReference type="InterPro" id="IPR016169">
    <property type="entry name" value="FAD-bd_PCMH_sub2"/>
</dbReference>
<dbReference type="RefSeq" id="WP_248167295.1">
    <property type="nucleotide sequence ID" value="NZ_JALNJA010000001.1"/>
</dbReference>
<dbReference type="SUPFAM" id="SSF56176">
    <property type="entry name" value="FAD-binding/transporter-associated domain-like"/>
    <property type="match status" value="1"/>
</dbReference>
<reference evidence="14" key="1">
    <citation type="submission" date="2022-11" db="EMBL/GenBank/DDBJ databases">
        <title>Corynebacterium sp. isolated from Penguins.</title>
        <authorList>
            <person name="Sedlar K."/>
            <person name="Svec P."/>
        </authorList>
    </citation>
    <scope>NUCLEOTIDE SEQUENCE</scope>
    <source>
        <strain evidence="14">P7374</strain>
    </source>
</reference>
<dbReference type="InterPro" id="IPR017900">
    <property type="entry name" value="4Fe4S_Fe_S_CS"/>
</dbReference>
<keyword evidence="9" id="KW-0411">Iron-sulfur</keyword>
<dbReference type="GO" id="GO:0046872">
    <property type="term" value="F:metal ion binding"/>
    <property type="evidence" value="ECO:0007669"/>
    <property type="project" value="UniProtKB-KW"/>
</dbReference>
<evidence type="ECO:0000256" key="11">
    <source>
        <dbReference type="SAM" id="MobiDB-lite"/>
    </source>
</evidence>
<sequence>MKKLLTPDPSRLGRPEGATAQPDAVTADRATGTPVPLLKALQTLLGRDNVSGRVSDLVRYASDASPYRSVPRVVVHPRNADDLAKIMRFAAHNGRHLTFRAAGTSLNGQAMSEDILVDVKTHFTGMEVRDGGRRIWSRPGVVLGDAQAVLARHGHMIGPDPGSTSVCTIGGVLADNAGGMRCSLERDSYHTLEDATFVLPSGTIVDTTDPGAEEKLAAAEPELVAGLIALRDEIRRDGELVGFLRRKFSIRNTNGLRLDAFLDEDTPVRILMRLMVGSEGIFGAITESVIRTVELPRHKAVAWVMLPDLRQAASYVAPLMQTGAQACELLVAPVLKRSVDNFREAPREWADIDDDTAALLLEVGGTSETALDEAIAAAEAVLADAELVSPLTFDRTPEGQRGAWKIRNGLFGLIGADRPQGTALITEDVCFPPAQVGQGAADLLDLLSRYGYPEMVMGHAAFGNLHFFLLPRLDDDSERAHYASFLDDLARLVIDEYQGSLKAEHGTGVNMAPFLLREWGERAWGLMWRVKELIDPQGILAPDVKLTRDQDIHLRRFKSFPRVEDEINACVECGFCEPVCPSRHVTVTPRQRIVLRREMARQPENSEVLAKLQEEYEYDAVQMCAADGTCAVACPISIDTGKVMKMFRAAEHDGTAEHIALGTARNFRHVERAARSGIKAAGLLDGVGGTAPLRGVANAGRAILSPDILPTVPGKLPQAASRHLPATQREGATAVYFPACINRIFGRPHGAPSDQLELPRAIVELGRRAGRPVWIPGDVEGNCCGTPWSSKGYARGFEDRARAIAADLWRWTDGGELPVVVDAASCTHGLLEQVPGALDGELAENFSTIRILDVVDWLRDEVIDGLTFTDSSGRVAVHPTCSTTHMGINDDLVALVGRVADEVVVPDRATCCGTAGDRGLLHPELVESATREERAGLRGHFDAFVSDNRTCEMGLEMIAGRPYQSVACLLEKASRPVVTP</sequence>
<keyword evidence="7" id="KW-0560">Oxidoreductase</keyword>
<comment type="caution">
    <text evidence="14">The sequence shown here is derived from an EMBL/GenBank/DDBJ whole genome shotgun (WGS) entry which is preliminary data.</text>
</comment>
<dbReference type="InterPro" id="IPR004113">
    <property type="entry name" value="FAD-bd_oxidored_4_C"/>
</dbReference>
<dbReference type="Pfam" id="PF01565">
    <property type="entry name" value="FAD_binding_4"/>
    <property type="match status" value="1"/>
</dbReference>
<dbReference type="PROSITE" id="PS00198">
    <property type="entry name" value="4FE4S_FER_1"/>
    <property type="match status" value="1"/>
</dbReference>
<evidence type="ECO:0000256" key="1">
    <source>
        <dbReference type="ARBA" id="ARBA00001974"/>
    </source>
</evidence>
<dbReference type="GO" id="GO:1903457">
    <property type="term" value="P:lactate catabolic process"/>
    <property type="evidence" value="ECO:0007669"/>
    <property type="project" value="TreeGrafter"/>
</dbReference>
<feature type="domain" description="FAD-binding PCMH-type" evidence="13">
    <location>
        <begin position="67"/>
        <end position="295"/>
    </location>
</feature>
<dbReference type="PROSITE" id="PS51387">
    <property type="entry name" value="FAD_PCMH"/>
    <property type="match status" value="1"/>
</dbReference>
<dbReference type="EMBL" id="JAPMKU010000001">
    <property type="protein sequence ID" value="MCX7467844.1"/>
    <property type="molecule type" value="Genomic_DNA"/>
</dbReference>
<dbReference type="InterPro" id="IPR016167">
    <property type="entry name" value="FAD-bd_PCMH_sub1"/>
</dbReference>
<dbReference type="InterPro" id="IPR017896">
    <property type="entry name" value="4Fe4S_Fe-S-bd"/>
</dbReference>
<dbReference type="GO" id="GO:0004458">
    <property type="term" value="F:D-lactate dehydrogenase (cytochrome) activity"/>
    <property type="evidence" value="ECO:0007669"/>
    <property type="project" value="UniProtKB-EC"/>
</dbReference>
<dbReference type="AlphaFoldDB" id="A0A9Q4C7G6"/>
<evidence type="ECO:0000256" key="7">
    <source>
        <dbReference type="ARBA" id="ARBA00023002"/>
    </source>
</evidence>
<dbReference type="Proteomes" id="UP001071478">
    <property type="component" value="Unassembled WGS sequence"/>
</dbReference>
<evidence type="ECO:0000256" key="10">
    <source>
        <dbReference type="ARBA" id="ARBA00038897"/>
    </source>
</evidence>
<gene>
    <name evidence="14" type="ORF">OS129_02980</name>
</gene>
<dbReference type="Gene3D" id="1.10.1060.10">
    <property type="entry name" value="Alpha-helical ferredoxin"/>
    <property type="match status" value="1"/>
</dbReference>
<evidence type="ECO:0000256" key="5">
    <source>
        <dbReference type="ARBA" id="ARBA00022827"/>
    </source>
</evidence>
<feature type="region of interest" description="Disordered" evidence="11">
    <location>
        <begin position="1"/>
        <end position="31"/>
    </location>
</feature>
<protein>
    <recommendedName>
        <fullName evidence="10">D-lactate dehydrogenase (cytochrome)</fullName>
        <ecNumber evidence="10">1.1.2.4</ecNumber>
    </recommendedName>
</protein>
<evidence type="ECO:0000256" key="9">
    <source>
        <dbReference type="ARBA" id="ARBA00023014"/>
    </source>
</evidence>
<keyword evidence="6" id="KW-0809">Transit peptide</keyword>
<organism evidence="14 15">
    <name type="scientific">Corynebacterium pygosceleis</name>
    <dbReference type="NCBI Taxonomy" id="2800406"/>
    <lineage>
        <taxon>Bacteria</taxon>
        <taxon>Bacillati</taxon>
        <taxon>Actinomycetota</taxon>
        <taxon>Actinomycetes</taxon>
        <taxon>Mycobacteriales</taxon>
        <taxon>Corynebacteriaceae</taxon>
        <taxon>Corynebacterium</taxon>
    </lineage>
</organism>
<keyword evidence="4" id="KW-0479">Metal-binding</keyword>
<comment type="cofactor">
    <cofactor evidence="1">
        <name>FAD</name>
        <dbReference type="ChEBI" id="CHEBI:57692"/>
    </cofactor>
</comment>
<name>A0A9Q4C7G6_9CORY</name>
<dbReference type="PROSITE" id="PS51379">
    <property type="entry name" value="4FE4S_FER_2"/>
    <property type="match status" value="1"/>
</dbReference>
<dbReference type="SUPFAM" id="SSF55103">
    <property type="entry name" value="FAD-linked oxidases, C-terminal domain"/>
    <property type="match status" value="1"/>
</dbReference>
<evidence type="ECO:0000313" key="15">
    <source>
        <dbReference type="Proteomes" id="UP001071478"/>
    </source>
</evidence>
<evidence type="ECO:0000256" key="3">
    <source>
        <dbReference type="ARBA" id="ARBA00022630"/>
    </source>
</evidence>
<evidence type="ECO:0000313" key="14">
    <source>
        <dbReference type="EMBL" id="MCX7467844.1"/>
    </source>
</evidence>
<dbReference type="Gene3D" id="3.30.43.10">
    <property type="entry name" value="Uridine Diphospho-n-acetylenolpyruvylglucosamine Reductase, domain 2"/>
    <property type="match status" value="1"/>
</dbReference>
<evidence type="ECO:0000256" key="4">
    <source>
        <dbReference type="ARBA" id="ARBA00022723"/>
    </source>
</evidence>
<dbReference type="Gene3D" id="3.30.70.2740">
    <property type="match status" value="1"/>
</dbReference>
<evidence type="ECO:0000256" key="8">
    <source>
        <dbReference type="ARBA" id="ARBA00023004"/>
    </source>
</evidence>
<proteinExistence type="inferred from homology"/>
<dbReference type="SUPFAM" id="SSF46548">
    <property type="entry name" value="alpha-helical ferredoxin"/>
    <property type="match status" value="1"/>
</dbReference>
<dbReference type="InterPro" id="IPR016166">
    <property type="entry name" value="FAD-bd_PCMH"/>
</dbReference>
<evidence type="ECO:0000259" key="12">
    <source>
        <dbReference type="PROSITE" id="PS51379"/>
    </source>
</evidence>
<dbReference type="InterPro" id="IPR016164">
    <property type="entry name" value="FAD-linked_Oxase-like_C"/>
</dbReference>
<dbReference type="Pfam" id="PF13183">
    <property type="entry name" value="Fer4_8"/>
    <property type="match status" value="1"/>
</dbReference>
<dbReference type="InterPro" id="IPR006094">
    <property type="entry name" value="Oxid_FAD_bind_N"/>
</dbReference>
<dbReference type="InterPro" id="IPR036318">
    <property type="entry name" value="FAD-bd_PCMH-like_sf"/>
</dbReference>